<feature type="transmembrane region" description="Helical" evidence="1">
    <location>
        <begin position="156"/>
        <end position="177"/>
    </location>
</feature>
<keyword evidence="1" id="KW-1133">Transmembrane helix</keyword>
<dbReference type="SMART" id="SM01259">
    <property type="entry name" value="LAB_N"/>
    <property type="match status" value="2"/>
</dbReference>
<dbReference type="Pfam" id="PF07578">
    <property type="entry name" value="LAB_N"/>
    <property type="match status" value="2"/>
</dbReference>
<name>A0ABU3E683_9FLAO</name>
<organism evidence="3 4">
    <name type="scientific">Autumnicola patrickiae</name>
    <dbReference type="NCBI Taxonomy" id="3075591"/>
    <lineage>
        <taxon>Bacteria</taxon>
        <taxon>Pseudomonadati</taxon>
        <taxon>Bacteroidota</taxon>
        <taxon>Flavobacteriia</taxon>
        <taxon>Flavobacteriales</taxon>
        <taxon>Flavobacteriaceae</taxon>
        <taxon>Autumnicola</taxon>
    </lineage>
</organism>
<protein>
    <submittedName>
        <fullName evidence="3">Lipid-A-disaccharide synthase N-terminal domain-containing protein</fullName>
    </submittedName>
</protein>
<keyword evidence="1" id="KW-0472">Membrane</keyword>
<evidence type="ECO:0000259" key="2">
    <source>
        <dbReference type="SMART" id="SM01259"/>
    </source>
</evidence>
<evidence type="ECO:0000256" key="1">
    <source>
        <dbReference type="SAM" id="Phobius"/>
    </source>
</evidence>
<keyword evidence="1" id="KW-0812">Transmembrane</keyword>
<feature type="domain" description="Lipid A biosynthesis N-terminal" evidence="2">
    <location>
        <begin position="9"/>
        <end position="80"/>
    </location>
</feature>
<reference evidence="3 4" key="1">
    <citation type="submission" date="2023-09" db="EMBL/GenBank/DDBJ databases">
        <authorList>
            <person name="Rey-Velasco X."/>
        </authorList>
    </citation>
    <scope>NUCLEOTIDE SEQUENCE [LARGE SCALE GENOMIC DNA]</scope>
    <source>
        <strain evidence="3 4">F188</strain>
    </source>
</reference>
<proteinExistence type="predicted"/>
<feature type="transmembrane region" description="Helical" evidence="1">
    <location>
        <begin position="39"/>
        <end position="55"/>
    </location>
</feature>
<evidence type="ECO:0000313" key="4">
    <source>
        <dbReference type="Proteomes" id="UP001261624"/>
    </source>
</evidence>
<dbReference type="Gene3D" id="1.20.1280.290">
    <property type="match status" value="1"/>
</dbReference>
<feature type="transmembrane region" description="Helical" evidence="1">
    <location>
        <begin position="89"/>
        <end position="108"/>
    </location>
</feature>
<sequence length="221" mass="25911">MNNWIIFSIGFLAQLLFSARLIMQWFLSEKAKKVETPVLFWKLSLFASVLLFVYGYLREDLAIMLGQFLIYGVYWRNLEIQGEWKNRNIFFKLFVIVCPFLIIAYLVFFGELNWADLVKGENLAPWLIVLGIIGQIIYTARFYYQWYYAERNHESSLPQGFWILSLIGSSLLLTYGIFRYDPVLIAAHFFGGLIYMRDLYLSRNSEVEVKPLSASSEESPK</sequence>
<keyword evidence="4" id="KW-1185">Reference proteome</keyword>
<dbReference type="Proteomes" id="UP001261624">
    <property type="component" value="Unassembled WGS sequence"/>
</dbReference>
<dbReference type="InterPro" id="IPR011499">
    <property type="entry name" value="Lipid_A_biosynth_N"/>
</dbReference>
<feature type="transmembrane region" description="Helical" evidence="1">
    <location>
        <begin position="6"/>
        <end position="27"/>
    </location>
</feature>
<feature type="transmembrane region" description="Helical" evidence="1">
    <location>
        <begin position="123"/>
        <end position="144"/>
    </location>
</feature>
<dbReference type="EMBL" id="JAVRHM010000026">
    <property type="protein sequence ID" value="MDT0691507.1"/>
    <property type="molecule type" value="Genomic_DNA"/>
</dbReference>
<evidence type="ECO:0000313" key="3">
    <source>
        <dbReference type="EMBL" id="MDT0691507.1"/>
    </source>
</evidence>
<accession>A0ABU3E683</accession>
<feature type="transmembrane region" description="Helical" evidence="1">
    <location>
        <begin position="61"/>
        <end position="77"/>
    </location>
</feature>
<comment type="caution">
    <text evidence="3">The sequence shown here is derived from an EMBL/GenBank/DDBJ whole genome shotgun (WGS) entry which is preliminary data.</text>
</comment>
<gene>
    <name evidence="3" type="ORF">RM549_17065</name>
</gene>
<dbReference type="RefSeq" id="WP_311687018.1">
    <property type="nucleotide sequence ID" value="NZ_JAVRHM010000026.1"/>
</dbReference>
<feature type="domain" description="Lipid A biosynthesis N-terminal" evidence="2">
    <location>
        <begin position="130"/>
        <end position="201"/>
    </location>
</feature>